<evidence type="ECO:0000256" key="5">
    <source>
        <dbReference type="ARBA" id="ARBA00022692"/>
    </source>
</evidence>
<organism evidence="10 11">
    <name type="scientific">Pandoraea captiosa</name>
    <dbReference type="NCBI Taxonomy" id="2508302"/>
    <lineage>
        <taxon>Bacteria</taxon>
        <taxon>Pseudomonadati</taxon>
        <taxon>Pseudomonadota</taxon>
        <taxon>Betaproteobacteria</taxon>
        <taxon>Burkholderiales</taxon>
        <taxon>Burkholderiaceae</taxon>
        <taxon>Pandoraea</taxon>
    </lineage>
</organism>
<dbReference type="InterPro" id="IPR035906">
    <property type="entry name" value="MetI-like_sf"/>
</dbReference>
<keyword evidence="4" id="KW-0997">Cell inner membrane</keyword>
<comment type="similarity">
    <text evidence="8">Belongs to the binding-protein-dependent transport system permease family.</text>
</comment>
<feature type="domain" description="ABC transmembrane type-1" evidence="9">
    <location>
        <begin position="115"/>
        <end position="306"/>
    </location>
</feature>
<gene>
    <name evidence="10" type="ORF">PCA31118_02277</name>
</gene>
<dbReference type="PANTHER" id="PTHR43357">
    <property type="entry name" value="INNER MEMBRANE ABC TRANSPORTER PERMEASE PROTEIN YDCV"/>
    <property type="match status" value="1"/>
</dbReference>
<dbReference type="OrthoDB" id="9783270at2"/>
<proteinExistence type="inferred from homology"/>
<evidence type="ECO:0000256" key="3">
    <source>
        <dbReference type="ARBA" id="ARBA00022475"/>
    </source>
</evidence>
<keyword evidence="7 8" id="KW-0472">Membrane</keyword>
<evidence type="ECO:0000313" key="11">
    <source>
        <dbReference type="Proteomes" id="UP000414136"/>
    </source>
</evidence>
<feature type="transmembrane region" description="Helical" evidence="8">
    <location>
        <begin position="227"/>
        <end position="252"/>
    </location>
</feature>
<feature type="transmembrane region" description="Helical" evidence="8">
    <location>
        <begin position="187"/>
        <end position="206"/>
    </location>
</feature>
<dbReference type="PROSITE" id="PS50928">
    <property type="entry name" value="ABC_TM1"/>
    <property type="match status" value="1"/>
</dbReference>
<evidence type="ECO:0000256" key="7">
    <source>
        <dbReference type="ARBA" id="ARBA00023136"/>
    </source>
</evidence>
<reference evidence="10 11" key="1">
    <citation type="submission" date="2019-08" db="EMBL/GenBank/DDBJ databases">
        <authorList>
            <person name="Peeters C."/>
        </authorList>
    </citation>
    <scope>NUCLEOTIDE SEQUENCE [LARGE SCALE GENOMIC DNA]</scope>
    <source>
        <strain evidence="10 11">LMG 31118</strain>
    </source>
</reference>
<dbReference type="Proteomes" id="UP000414136">
    <property type="component" value="Unassembled WGS sequence"/>
</dbReference>
<dbReference type="InterPro" id="IPR000515">
    <property type="entry name" value="MetI-like"/>
</dbReference>
<protein>
    <submittedName>
        <fullName evidence="10">ABC transporter permease</fullName>
    </submittedName>
</protein>
<dbReference type="SUPFAM" id="SSF161098">
    <property type="entry name" value="MetI-like"/>
    <property type="match status" value="1"/>
</dbReference>
<evidence type="ECO:0000259" key="9">
    <source>
        <dbReference type="PROSITE" id="PS50928"/>
    </source>
</evidence>
<dbReference type="Gene3D" id="1.10.3720.10">
    <property type="entry name" value="MetI-like"/>
    <property type="match status" value="1"/>
</dbReference>
<sequence>MNRANKNPATLPTSAPAAAMAAHNGDFMATQASQRQSAAAPEARRKMRREGPGSRLWRVLVWGAMIFFLVNVALMIATVTMNSFATRWFGTPLPEGFTLHWYAQAWRDFQLADVLWVTVEVVGAVVLLSIALGVPAAYALARAQFPGKKLAMLVFLLPLMVPPVTYGIPMATVLYKVGLGGTLTGVILANLVPSLPFVILVMTPFIEQIDPNLESAARIFGANTFKYFRHVLLPLLVPGILAAGLLVLVRTIGMFELTFFTAGPDTQTLVVALYYAVFSTGVRAPQSIDAMAMIYMAITLLWVLIALQFVSPTQLVSRVKEAPKGD</sequence>
<evidence type="ECO:0000256" key="4">
    <source>
        <dbReference type="ARBA" id="ARBA00022519"/>
    </source>
</evidence>
<dbReference type="Pfam" id="PF00528">
    <property type="entry name" value="BPD_transp_1"/>
    <property type="match status" value="1"/>
</dbReference>
<feature type="transmembrane region" description="Helical" evidence="8">
    <location>
        <begin position="114"/>
        <end position="141"/>
    </location>
</feature>
<evidence type="ECO:0000256" key="6">
    <source>
        <dbReference type="ARBA" id="ARBA00022989"/>
    </source>
</evidence>
<evidence type="ECO:0000313" key="10">
    <source>
        <dbReference type="EMBL" id="VVE66575.1"/>
    </source>
</evidence>
<dbReference type="GO" id="GO:0005886">
    <property type="term" value="C:plasma membrane"/>
    <property type="evidence" value="ECO:0007669"/>
    <property type="project" value="UniProtKB-SubCell"/>
</dbReference>
<evidence type="ECO:0000256" key="2">
    <source>
        <dbReference type="ARBA" id="ARBA00022448"/>
    </source>
</evidence>
<accession>A0A5E5A207</accession>
<keyword evidence="6 8" id="KW-1133">Transmembrane helix</keyword>
<evidence type="ECO:0000256" key="1">
    <source>
        <dbReference type="ARBA" id="ARBA00004429"/>
    </source>
</evidence>
<dbReference type="CDD" id="cd06261">
    <property type="entry name" value="TM_PBP2"/>
    <property type="match status" value="1"/>
</dbReference>
<dbReference type="AlphaFoldDB" id="A0A5E5A207"/>
<comment type="subcellular location">
    <subcellularLocation>
        <location evidence="1">Cell inner membrane</location>
        <topology evidence="1">Multi-pass membrane protein</topology>
    </subcellularLocation>
    <subcellularLocation>
        <location evidence="8">Cell membrane</location>
        <topology evidence="8">Multi-pass membrane protein</topology>
    </subcellularLocation>
</comment>
<name>A0A5E5A207_9BURK</name>
<feature type="transmembrane region" description="Helical" evidence="8">
    <location>
        <begin position="290"/>
        <end position="310"/>
    </location>
</feature>
<keyword evidence="2 8" id="KW-0813">Transport</keyword>
<evidence type="ECO:0000256" key="8">
    <source>
        <dbReference type="RuleBase" id="RU363032"/>
    </source>
</evidence>
<dbReference type="EMBL" id="CABPSQ010000003">
    <property type="protein sequence ID" value="VVE66575.1"/>
    <property type="molecule type" value="Genomic_DNA"/>
</dbReference>
<dbReference type="PANTHER" id="PTHR43357:SF4">
    <property type="entry name" value="INNER MEMBRANE ABC TRANSPORTER PERMEASE PROTEIN YDCV"/>
    <property type="match status" value="1"/>
</dbReference>
<feature type="transmembrane region" description="Helical" evidence="8">
    <location>
        <begin position="56"/>
        <end position="79"/>
    </location>
</feature>
<feature type="transmembrane region" description="Helical" evidence="8">
    <location>
        <begin position="153"/>
        <end position="175"/>
    </location>
</feature>
<dbReference type="GO" id="GO:0055085">
    <property type="term" value="P:transmembrane transport"/>
    <property type="evidence" value="ECO:0007669"/>
    <property type="project" value="InterPro"/>
</dbReference>
<keyword evidence="3" id="KW-1003">Cell membrane</keyword>
<keyword evidence="5 8" id="KW-0812">Transmembrane</keyword>
<keyword evidence="11" id="KW-1185">Reference proteome</keyword>